<accession>A0ABQ9JE52</accession>
<dbReference type="InterPro" id="IPR017927">
    <property type="entry name" value="FAD-bd_FR_type"/>
</dbReference>
<dbReference type="EMBL" id="JAPWTJ010000754">
    <property type="protein sequence ID" value="KAJ8975864.1"/>
    <property type="molecule type" value="Genomic_DNA"/>
</dbReference>
<dbReference type="PANTHER" id="PTHR19384:SF10">
    <property type="entry name" value="NADPH-DEPENDENT DIFLAVIN OXIDOREDUCTASE 1"/>
    <property type="match status" value="1"/>
</dbReference>
<dbReference type="Gene3D" id="2.40.30.10">
    <property type="entry name" value="Translation factors"/>
    <property type="match status" value="1"/>
</dbReference>
<evidence type="ECO:0000259" key="2">
    <source>
        <dbReference type="PROSITE" id="PS51384"/>
    </source>
</evidence>
<keyword evidence="1" id="KW-0285">Flavoprotein</keyword>
<dbReference type="InterPro" id="IPR003097">
    <property type="entry name" value="CysJ-like_FAD-binding"/>
</dbReference>
<protein>
    <recommendedName>
        <fullName evidence="2">FAD-binding FR-type domain-containing protein</fullName>
    </recommendedName>
</protein>
<sequence>MSHLGKVDKKCPAGSSQWTQDLGTEKRAILPEAGRLATLRGLTKEESPSKLQFFIPGKTQKTWGHYQFYVTIIDRGAQEYCPGDLLVLRPRNLPWQVEEFKQVLLSNEVNIPLTLSLKFTQNDPQSTCSRSLRAHTFQILAQITRVSELEREKMYRSLLPPKVQNDLYSYTNRPRRSFMRFSSRYPRIFLRDILFEILLPIKPREFSIASSFKLHNDEIHILLAVVKYKTNLVKERFGLCSNFLADLQKETRLLHG</sequence>
<proteinExistence type="predicted"/>
<dbReference type="SUPFAM" id="SSF63380">
    <property type="entry name" value="Riboflavin synthase domain-like"/>
    <property type="match status" value="1"/>
</dbReference>
<name>A0ABQ9JE52_9CUCU</name>
<organism evidence="3 4">
    <name type="scientific">Molorchus minor</name>
    <dbReference type="NCBI Taxonomy" id="1323400"/>
    <lineage>
        <taxon>Eukaryota</taxon>
        <taxon>Metazoa</taxon>
        <taxon>Ecdysozoa</taxon>
        <taxon>Arthropoda</taxon>
        <taxon>Hexapoda</taxon>
        <taxon>Insecta</taxon>
        <taxon>Pterygota</taxon>
        <taxon>Neoptera</taxon>
        <taxon>Endopterygota</taxon>
        <taxon>Coleoptera</taxon>
        <taxon>Polyphaga</taxon>
        <taxon>Cucujiformia</taxon>
        <taxon>Chrysomeloidea</taxon>
        <taxon>Cerambycidae</taxon>
        <taxon>Lamiinae</taxon>
        <taxon>Monochamini</taxon>
        <taxon>Molorchus</taxon>
    </lineage>
</organism>
<feature type="domain" description="FAD-binding FR-type" evidence="2">
    <location>
        <begin position="29"/>
        <end position="256"/>
    </location>
</feature>
<dbReference type="PROSITE" id="PS51384">
    <property type="entry name" value="FAD_FR"/>
    <property type="match status" value="1"/>
</dbReference>
<gene>
    <name evidence="3" type="ORF">NQ317_015902</name>
</gene>
<reference evidence="3" key="1">
    <citation type="journal article" date="2023" name="Insect Mol. Biol.">
        <title>Genome sequencing provides insights into the evolution of gene families encoding plant cell wall-degrading enzymes in longhorned beetles.</title>
        <authorList>
            <person name="Shin N.R."/>
            <person name="Okamura Y."/>
            <person name="Kirsch R."/>
            <person name="Pauchet Y."/>
        </authorList>
    </citation>
    <scope>NUCLEOTIDE SEQUENCE</scope>
    <source>
        <strain evidence="3">MMC_N1</strain>
    </source>
</reference>
<dbReference type="PANTHER" id="PTHR19384">
    <property type="entry name" value="NITRIC OXIDE SYNTHASE-RELATED"/>
    <property type="match status" value="1"/>
</dbReference>
<keyword evidence="4" id="KW-1185">Reference proteome</keyword>
<evidence type="ECO:0000313" key="4">
    <source>
        <dbReference type="Proteomes" id="UP001162164"/>
    </source>
</evidence>
<dbReference type="InterPro" id="IPR017938">
    <property type="entry name" value="Riboflavin_synthase-like_b-brl"/>
</dbReference>
<evidence type="ECO:0000256" key="1">
    <source>
        <dbReference type="ARBA" id="ARBA00022630"/>
    </source>
</evidence>
<evidence type="ECO:0000313" key="3">
    <source>
        <dbReference type="EMBL" id="KAJ8975864.1"/>
    </source>
</evidence>
<dbReference type="Proteomes" id="UP001162164">
    <property type="component" value="Unassembled WGS sequence"/>
</dbReference>
<comment type="caution">
    <text evidence="3">The sequence shown here is derived from an EMBL/GenBank/DDBJ whole genome shotgun (WGS) entry which is preliminary data.</text>
</comment>
<dbReference type="Pfam" id="PF00667">
    <property type="entry name" value="FAD_binding_1"/>
    <property type="match status" value="1"/>
</dbReference>